<organism evidence="2 3">
    <name type="scientific">Roseicella frigidaeris</name>
    <dbReference type="NCBI Taxonomy" id="2230885"/>
    <lineage>
        <taxon>Bacteria</taxon>
        <taxon>Pseudomonadati</taxon>
        <taxon>Pseudomonadota</taxon>
        <taxon>Alphaproteobacteria</taxon>
        <taxon>Acetobacterales</taxon>
        <taxon>Roseomonadaceae</taxon>
        <taxon>Roseicella</taxon>
    </lineage>
</organism>
<dbReference type="InterPro" id="IPR003754">
    <property type="entry name" value="4pyrrol_synth_uPrphyn_synth"/>
</dbReference>
<evidence type="ECO:0000313" key="3">
    <source>
        <dbReference type="Proteomes" id="UP000249065"/>
    </source>
</evidence>
<sequence>MASPATPPGVLVTRPEPGGAETAHRVAGLGWRPVLAPALVLAARPFALPPAQALLLTSRAAARALPLGEGLEDRLGDLPVLAVGEATATEARARGFARVAAAAGDAAALAALAARSLDPAAGPLLLAVGEGYGAELAAGLRAHGFRVLRRVAYAARPAAALPETALAALQRDGEVVAALFFSPRSARRAISLLKASGHAATAASMEALVISPRVAEAAVRALAPLAWRAVRVAGRPDQDSLLALLGPR</sequence>
<dbReference type="GO" id="GO:0004852">
    <property type="term" value="F:uroporphyrinogen-III synthase activity"/>
    <property type="evidence" value="ECO:0007669"/>
    <property type="project" value="InterPro"/>
</dbReference>
<reference evidence="3" key="1">
    <citation type="submission" date="2018-06" db="EMBL/GenBank/DDBJ databases">
        <authorList>
            <person name="Khan S.A."/>
        </authorList>
    </citation>
    <scope>NUCLEOTIDE SEQUENCE [LARGE SCALE GENOMIC DNA]</scope>
    <source>
        <strain evidence="3">DB-1506</strain>
    </source>
</reference>
<dbReference type="SUPFAM" id="SSF69618">
    <property type="entry name" value="HemD-like"/>
    <property type="match status" value="1"/>
</dbReference>
<name>A0A327MBB1_9PROT</name>
<dbReference type="GO" id="GO:0033014">
    <property type="term" value="P:tetrapyrrole biosynthetic process"/>
    <property type="evidence" value="ECO:0007669"/>
    <property type="project" value="InterPro"/>
</dbReference>
<evidence type="ECO:0000259" key="1">
    <source>
        <dbReference type="Pfam" id="PF02602"/>
    </source>
</evidence>
<evidence type="ECO:0000313" key="2">
    <source>
        <dbReference type="EMBL" id="RAI57438.1"/>
    </source>
</evidence>
<dbReference type="Pfam" id="PF02602">
    <property type="entry name" value="HEM4"/>
    <property type="match status" value="1"/>
</dbReference>
<keyword evidence="3" id="KW-1185">Reference proteome</keyword>
<dbReference type="EMBL" id="QLIX01000017">
    <property type="protein sequence ID" value="RAI57438.1"/>
    <property type="molecule type" value="Genomic_DNA"/>
</dbReference>
<gene>
    <name evidence="2" type="ORF">DOO78_18815</name>
</gene>
<dbReference type="AlphaFoldDB" id="A0A327MBB1"/>
<proteinExistence type="predicted"/>
<accession>A0A327MBB1</accession>
<feature type="domain" description="Tetrapyrrole biosynthesis uroporphyrinogen III synthase" evidence="1">
    <location>
        <begin position="22"/>
        <end position="242"/>
    </location>
</feature>
<protein>
    <submittedName>
        <fullName evidence="2">Uroporphyrinogen-III synthase</fullName>
    </submittedName>
</protein>
<dbReference type="RefSeq" id="WP_111471411.1">
    <property type="nucleotide sequence ID" value="NZ_QLIX01000017.1"/>
</dbReference>
<dbReference type="OrthoDB" id="7163809at2"/>
<dbReference type="InterPro" id="IPR036108">
    <property type="entry name" value="4pyrrol_syn_uPrphyn_synt_sf"/>
</dbReference>
<comment type="caution">
    <text evidence="2">The sequence shown here is derived from an EMBL/GenBank/DDBJ whole genome shotgun (WGS) entry which is preliminary data.</text>
</comment>
<dbReference type="Proteomes" id="UP000249065">
    <property type="component" value="Unassembled WGS sequence"/>
</dbReference>
<dbReference type="CDD" id="cd06578">
    <property type="entry name" value="HemD"/>
    <property type="match status" value="1"/>
</dbReference>
<dbReference type="Gene3D" id="3.40.50.10090">
    <property type="match status" value="2"/>
</dbReference>